<gene>
    <name evidence="2" type="ORF">LBW55_05620</name>
</gene>
<dbReference type="KEGG" id="rsy:RSUY_07130"/>
<proteinExistence type="predicted"/>
<dbReference type="InterPro" id="IPR029068">
    <property type="entry name" value="Glyas_Bleomycin-R_OHBP_Dase"/>
</dbReference>
<evidence type="ECO:0000313" key="2">
    <source>
        <dbReference type="EMBL" id="MDB0521088.1"/>
    </source>
</evidence>
<dbReference type="CDD" id="cd07246">
    <property type="entry name" value="VOC_like"/>
    <property type="match status" value="1"/>
</dbReference>
<dbReference type="PROSITE" id="PS51819">
    <property type="entry name" value="VOC"/>
    <property type="match status" value="1"/>
</dbReference>
<name>A0A073A0B3_RALSL</name>
<evidence type="ECO:0000313" key="3">
    <source>
        <dbReference type="Proteomes" id="UP001143674"/>
    </source>
</evidence>
<keyword evidence="2" id="KW-0223">Dioxygenase</keyword>
<dbReference type="SUPFAM" id="SSF54593">
    <property type="entry name" value="Glyoxalase/Bleomycin resistance protein/Dihydroxybiphenyl dioxygenase"/>
    <property type="match status" value="1"/>
</dbReference>
<dbReference type="Gene3D" id="3.30.720.120">
    <property type="match status" value="1"/>
</dbReference>
<dbReference type="GO" id="GO:0051213">
    <property type="term" value="F:dioxygenase activity"/>
    <property type="evidence" value="ECO:0007669"/>
    <property type="project" value="UniProtKB-KW"/>
</dbReference>
<dbReference type="PANTHER" id="PTHR36503:SF1">
    <property type="entry name" value="BLR2520 PROTEIN"/>
    <property type="match status" value="1"/>
</dbReference>
<dbReference type="InterPro" id="IPR004360">
    <property type="entry name" value="Glyas_Fos-R_dOase_dom"/>
</dbReference>
<dbReference type="AlphaFoldDB" id="A0A073A0B3"/>
<dbReference type="Pfam" id="PF00903">
    <property type="entry name" value="Glyoxalase"/>
    <property type="match status" value="1"/>
</dbReference>
<keyword evidence="2" id="KW-0560">Oxidoreductase</keyword>
<dbReference type="Gene3D" id="3.30.720.110">
    <property type="match status" value="1"/>
</dbReference>
<accession>A0A073A0B3</accession>
<dbReference type="InterPro" id="IPR037523">
    <property type="entry name" value="VOC_core"/>
</dbReference>
<dbReference type="PANTHER" id="PTHR36503">
    <property type="entry name" value="BLR2520 PROTEIN"/>
    <property type="match status" value="1"/>
</dbReference>
<dbReference type="Proteomes" id="UP001143674">
    <property type="component" value="Unassembled WGS sequence"/>
</dbReference>
<organism evidence="2 3">
    <name type="scientific">Ralstonia solanacearum</name>
    <name type="common">Pseudomonas solanacearum</name>
    <dbReference type="NCBI Taxonomy" id="305"/>
    <lineage>
        <taxon>Bacteria</taxon>
        <taxon>Pseudomonadati</taxon>
        <taxon>Pseudomonadota</taxon>
        <taxon>Betaproteobacteria</taxon>
        <taxon>Burkholderiales</taxon>
        <taxon>Burkholderiaceae</taxon>
        <taxon>Ralstonia</taxon>
        <taxon>Ralstonia solanacearum species complex</taxon>
    </lineage>
</organism>
<sequence length="141" mass="15547">MSFPRPANTPWLVPYLTVRDAAAAIAFYREAFGFGVQDEVHDHGRPIHVEMTYQGQLVLMFAPEGVFGSTARAPAAGGFECPQSFHLYCEDVDAIYRRALEHGATAIMPPDNVFWGERYAAVRDPDGYRWGLACRPAGAPA</sequence>
<dbReference type="RefSeq" id="WP_003273297.1">
    <property type="nucleotide sequence ID" value="NZ_CDLX01000001.1"/>
</dbReference>
<feature type="domain" description="VOC" evidence="1">
    <location>
        <begin position="8"/>
        <end position="135"/>
    </location>
</feature>
<reference evidence="2" key="1">
    <citation type="submission" date="2021-09" db="EMBL/GenBank/DDBJ databases">
        <title>Genomic analysis of Ralstonia spp.</title>
        <authorList>
            <person name="Aburjaile F."/>
            <person name="Ariute J.C."/>
            <person name="Pais A.K.L."/>
            <person name="Albuquerque G.M.R."/>
            <person name="Silva A.M.F."/>
            <person name="Brenig B."/>
            <person name="Azevedo V."/>
            <person name="Matiuzzi M."/>
            <person name="Ramos R."/>
            <person name="Goes-Neto A."/>
            <person name="Soares S."/>
            <person name="Iseppon A.M.B."/>
            <person name="Souza E."/>
            <person name="Gama M."/>
        </authorList>
    </citation>
    <scope>NUCLEOTIDE SEQUENCE</scope>
    <source>
        <strain evidence="2">B4</strain>
    </source>
</reference>
<comment type="caution">
    <text evidence="2">The sequence shown here is derived from an EMBL/GenBank/DDBJ whole genome shotgun (WGS) entry which is preliminary data.</text>
</comment>
<protein>
    <submittedName>
        <fullName evidence="2">Glyoxalase/bleomycin resistance/extradiol dioxygenase family protein</fullName>
    </submittedName>
</protein>
<evidence type="ECO:0000259" key="1">
    <source>
        <dbReference type="PROSITE" id="PS51819"/>
    </source>
</evidence>
<dbReference type="EMBL" id="JAIVEX010000003">
    <property type="protein sequence ID" value="MDB0521088.1"/>
    <property type="molecule type" value="Genomic_DNA"/>
</dbReference>
<dbReference type="GeneID" id="61362085"/>